<name>A0ABX2A2R6_9MICO</name>
<dbReference type="Proteomes" id="UP000757540">
    <property type="component" value="Unassembled WGS sequence"/>
</dbReference>
<evidence type="ECO:0000313" key="3">
    <source>
        <dbReference type="Proteomes" id="UP000757540"/>
    </source>
</evidence>
<keyword evidence="1" id="KW-0175">Coiled coil</keyword>
<protein>
    <submittedName>
        <fullName evidence="2">Chromosome segregation ATPase</fullName>
    </submittedName>
</protein>
<dbReference type="EMBL" id="JABEZU010000001">
    <property type="protein sequence ID" value="NOV96954.1"/>
    <property type="molecule type" value="Genomic_DNA"/>
</dbReference>
<comment type="caution">
    <text evidence="2">The sequence shown here is derived from an EMBL/GenBank/DDBJ whole genome shotgun (WGS) entry which is preliminary data.</text>
</comment>
<keyword evidence="3" id="KW-1185">Reference proteome</keyword>
<accession>A0ABX2A2R6</accession>
<gene>
    <name evidence="2" type="ORF">HDG69_001507</name>
</gene>
<organism evidence="2 3">
    <name type="scientific">Isoptericola halotolerans</name>
    <dbReference type="NCBI Taxonomy" id="300560"/>
    <lineage>
        <taxon>Bacteria</taxon>
        <taxon>Bacillati</taxon>
        <taxon>Actinomycetota</taxon>
        <taxon>Actinomycetes</taxon>
        <taxon>Micrococcales</taxon>
        <taxon>Promicromonosporaceae</taxon>
        <taxon>Isoptericola</taxon>
    </lineage>
</organism>
<sequence>MLALLLLGAIAVAGYLWQATTAWEEHAARWESDAHAYAEEVAVLRSELDGVTAELVAAREQLDTATARITDLADEKAQLGDENVASQQYLDYQRRVSEAAGVVATALGQCTAAQSQLIGYLEDRDSYDPDDLERFASDVEGLCDEANDANTQLQQELAQ</sequence>
<dbReference type="RefSeq" id="WP_171783065.1">
    <property type="nucleotide sequence ID" value="NZ_BAAAML010000010.1"/>
</dbReference>
<reference evidence="2 3" key="1">
    <citation type="submission" date="2020-05" db="EMBL/GenBank/DDBJ databases">
        <title>Genomic Encyclopedia of Type Strains, Phase III (KMG-III): the genomes of soil and plant-associated and newly described type strains.</title>
        <authorList>
            <person name="Whitman W."/>
        </authorList>
    </citation>
    <scope>NUCLEOTIDE SEQUENCE [LARGE SCALE GENOMIC DNA]</scope>
    <source>
        <strain evidence="2 3">KCTC 19046</strain>
    </source>
</reference>
<proteinExistence type="predicted"/>
<feature type="coiled-coil region" evidence="1">
    <location>
        <begin position="41"/>
        <end position="82"/>
    </location>
</feature>
<evidence type="ECO:0000256" key="1">
    <source>
        <dbReference type="SAM" id="Coils"/>
    </source>
</evidence>
<evidence type="ECO:0000313" key="2">
    <source>
        <dbReference type="EMBL" id="NOV96954.1"/>
    </source>
</evidence>